<feature type="transmembrane region" description="Helical" evidence="6">
    <location>
        <begin position="57"/>
        <end position="75"/>
    </location>
</feature>
<keyword evidence="3 6" id="KW-0812">Transmembrane</keyword>
<dbReference type="EMBL" id="BARU01029018">
    <property type="protein sequence ID" value="GAH75941.1"/>
    <property type="molecule type" value="Genomic_DNA"/>
</dbReference>
<dbReference type="CDD" id="cd06580">
    <property type="entry name" value="TM_PBP1_transp_TpRbsC_like"/>
    <property type="match status" value="1"/>
</dbReference>
<dbReference type="PANTHER" id="PTHR47089:SF1">
    <property type="entry name" value="GUANOSINE ABC TRANSPORTER PERMEASE PROTEIN NUPP"/>
    <property type="match status" value="1"/>
</dbReference>
<proteinExistence type="predicted"/>
<evidence type="ECO:0000256" key="4">
    <source>
        <dbReference type="ARBA" id="ARBA00022989"/>
    </source>
</evidence>
<feature type="transmembrane region" description="Helical" evidence="6">
    <location>
        <begin position="106"/>
        <end position="124"/>
    </location>
</feature>
<evidence type="ECO:0008006" key="8">
    <source>
        <dbReference type="Google" id="ProtNLM"/>
    </source>
</evidence>
<feature type="transmembrane region" description="Helical" evidence="6">
    <location>
        <begin position="144"/>
        <end position="168"/>
    </location>
</feature>
<dbReference type="InterPro" id="IPR001851">
    <property type="entry name" value="ABC_transp_permease"/>
</dbReference>
<comment type="subcellular location">
    <subcellularLocation>
        <location evidence="1">Cell membrane</location>
        <topology evidence="1">Multi-pass membrane protein</topology>
    </subcellularLocation>
</comment>
<dbReference type="PANTHER" id="PTHR47089">
    <property type="entry name" value="ABC TRANSPORTER, PERMEASE PROTEIN"/>
    <property type="match status" value="1"/>
</dbReference>
<protein>
    <recommendedName>
        <fullName evidence="8">ABC transporter permease</fullName>
    </recommendedName>
</protein>
<reference evidence="7" key="1">
    <citation type="journal article" date="2014" name="Front. Microbiol.">
        <title>High frequency of phylogenetically diverse reductive dehalogenase-homologous genes in deep subseafloor sedimentary metagenomes.</title>
        <authorList>
            <person name="Kawai M."/>
            <person name="Futagami T."/>
            <person name="Toyoda A."/>
            <person name="Takaki Y."/>
            <person name="Nishi S."/>
            <person name="Hori S."/>
            <person name="Arai W."/>
            <person name="Tsubouchi T."/>
            <person name="Morono Y."/>
            <person name="Uchiyama I."/>
            <person name="Ito T."/>
            <person name="Fujiyama A."/>
            <person name="Inagaki F."/>
            <person name="Takami H."/>
        </authorList>
    </citation>
    <scope>NUCLEOTIDE SEQUENCE</scope>
    <source>
        <strain evidence="7">Expedition CK06-06</strain>
    </source>
</reference>
<name>X1I0L0_9ZZZZ</name>
<sequence length="261" mass="28945">GQFLIGAIFVGGIAPLLVNEFPPYLYFSILGLAGFFGGAMWVVIPALLKAKYQINEIIITMMMNFVALNFTAYLVKGPLIAHPGRYPQTIILPLEKRLPLIPFTEIHIGLIVGLIVIILVHYFVRRTTWGYEFRLLGENKKAAFYAGLNIKKVTILAMLISGGFAGLAGANDVLGIKGSFQGEWNPGYAFSAIPLVFLARFNGFAVIPLAYFFSFLAIGGEFMSRAANVPVFFVHVIEALMLIFFGLSEYIQKKGKLFWKF</sequence>
<feature type="non-terminal residue" evidence="7">
    <location>
        <position position="1"/>
    </location>
</feature>
<gene>
    <name evidence="7" type="ORF">S03H2_46238</name>
</gene>
<keyword evidence="2" id="KW-1003">Cell membrane</keyword>
<dbReference type="Pfam" id="PF02653">
    <property type="entry name" value="BPD_transp_2"/>
    <property type="match status" value="1"/>
</dbReference>
<accession>X1I0L0</accession>
<dbReference type="GO" id="GO:0005886">
    <property type="term" value="C:plasma membrane"/>
    <property type="evidence" value="ECO:0007669"/>
    <property type="project" value="UniProtKB-SubCell"/>
</dbReference>
<feature type="transmembrane region" description="Helical" evidence="6">
    <location>
        <begin position="229"/>
        <end position="251"/>
    </location>
</feature>
<evidence type="ECO:0000256" key="3">
    <source>
        <dbReference type="ARBA" id="ARBA00022692"/>
    </source>
</evidence>
<dbReference type="AlphaFoldDB" id="X1I0L0"/>
<feature type="transmembrane region" description="Helical" evidence="6">
    <location>
        <begin position="24"/>
        <end position="48"/>
    </location>
</feature>
<evidence type="ECO:0000256" key="6">
    <source>
        <dbReference type="SAM" id="Phobius"/>
    </source>
</evidence>
<evidence type="ECO:0000256" key="1">
    <source>
        <dbReference type="ARBA" id="ARBA00004651"/>
    </source>
</evidence>
<dbReference type="GO" id="GO:0022857">
    <property type="term" value="F:transmembrane transporter activity"/>
    <property type="evidence" value="ECO:0007669"/>
    <property type="project" value="InterPro"/>
</dbReference>
<evidence type="ECO:0000313" key="7">
    <source>
        <dbReference type="EMBL" id="GAH75941.1"/>
    </source>
</evidence>
<keyword evidence="5 6" id="KW-0472">Membrane</keyword>
<evidence type="ECO:0000256" key="2">
    <source>
        <dbReference type="ARBA" id="ARBA00022475"/>
    </source>
</evidence>
<comment type="caution">
    <text evidence="7">The sequence shown here is derived from an EMBL/GenBank/DDBJ whole genome shotgun (WGS) entry which is preliminary data.</text>
</comment>
<evidence type="ECO:0000256" key="5">
    <source>
        <dbReference type="ARBA" id="ARBA00023136"/>
    </source>
</evidence>
<organism evidence="7">
    <name type="scientific">marine sediment metagenome</name>
    <dbReference type="NCBI Taxonomy" id="412755"/>
    <lineage>
        <taxon>unclassified sequences</taxon>
        <taxon>metagenomes</taxon>
        <taxon>ecological metagenomes</taxon>
    </lineage>
</organism>
<feature type="transmembrane region" description="Helical" evidence="6">
    <location>
        <begin position="188"/>
        <end position="217"/>
    </location>
</feature>
<keyword evidence="4 6" id="KW-1133">Transmembrane helix</keyword>